<dbReference type="Pfam" id="PF07366">
    <property type="entry name" value="SnoaL"/>
    <property type="match status" value="1"/>
</dbReference>
<keyword evidence="2" id="KW-1185">Reference proteome</keyword>
<proteinExistence type="predicted"/>
<dbReference type="PANTHER" id="PTHR38436:SF1">
    <property type="entry name" value="ESTER CYCLASE"/>
    <property type="match status" value="1"/>
</dbReference>
<dbReference type="GO" id="GO:0030638">
    <property type="term" value="P:polyketide metabolic process"/>
    <property type="evidence" value="ECO:0007669"/>
    <property type="project" value="InterPro"/>
</dbReference>
<dbReference type="PANTHER" id="PTHR38436">
    <property type="entry name" value="POLYKETIDE CYCLASE SNOAL-LIKE DOMAIN"/>
    <property type="match status" value="1"/>
</dbReference>
<reference evidence="1 2" key="1">
    <citation type="submission" date="2019-01" db="EMBL/GenBank/DDBJ databases">
        <title>Nocardioides guangzhouensis sp. nov., an actinobacterium isolated from soil.</title>
        <authorList>
            <person name="Fu Y."/>
            <person name="Cai Y."/>
            <person name="Lin Z."/>
            <person name="Chen P."/>
        </authorList>
    </citation>
    <scope>NUCLEOTIDE SEQUENCE [LARGE SCALE GENOMIC DNA]</scope>
    <source>
        <strain evidence="1 2">130</strain>
    </source>
</reference>
<organism evidence="1 2">
    <name type="scientific">Nocardioides guangzhouensis</name>
    <dbReference type="NCBI Taxonomy" id="2497878"/>
    <lineage>
        <taxon>Bacteria</taxon>
        <taxon>Bacillati</taxon>
        <taxon>Actinomycetota</taxon>
        <taxon>Actinomycetes</taxon>
        <taxon>Propionibacteriales</taxon>
        <taxon>Nocardioidaceae</taxon>
        <taxon>Nocardioides</taxon>
    </lineage>
</organism>
<dbReference type="OrthoDB" id="4539871at2"/>
<evidence type="ECO:0000313" key="2">
    <source>
        <dbReference type="Proteomes" id="UP000295198"/>
    </source>
</evidence>
<dbReference type="InterPro" id="IPR032710">
    <property type="entry name" value="NTF2-like_dom_sf"/>
</dbReference>
<name>A0A4Q4ZNE5_9ACTN</name>
<comment type="caution">
    <text evidence="1">The sequence shown here is derived from an EMBL/GenBank/DDBJ whole genome shotgun (WGS) entry which is preliminary data.</text>
</comment>
<dbReference type="SUPFAM" id="SSF54427">
    <property type="entry name" value="NTF2-like"/>
    <property type="match status" value="1"/>
</dbReference>
<dbReference type="AlphaFoldDB" id="A0A4Q4ZNE5"/>
<dbReference type="RefSeq" id="WP_134713095.1">
    <property type="nucleotide sequence ID" value="NZ_SDKM01000001.1"/>
</dbReference>
<dbReference type="Proteomes" id="UP000295198">
    <property type="component" value="Unassembled WGS sequence"/>
</dbReference>
<sequence length="169" mass="18553">MAGLVFPVDVTSTELVRWVFERINAHDVVSPRPFWTEETVEYFPDATCRGADQVAAYFSDKFAAIEGFHLEVVAIAESGDDVLVHWRVTGRHTGTLLGVAGTGKPLELDGSDHFVLREGRVVTNTVVFDQLAFARQVGLMPPDGSAVDKALKAAFNTKTKAIHALRRSR</sequence>
<dbReference type="Gene3D" id="3.10.450.50">
    <property type="match status" value="1"/>
</dbReference>
<accession>A0A4Q4ZNE5</accession>
<dbReference type="InterPro" id="IPR009959">
    <property type="entry name" value="Cyclase_SnoaL-like"/>
</dbReference>
<evidence type="ECO:0000313" key="1">
    <source>
        <dbReference type="EMBL" id="RYP89014.1"/>
    </source>
</evidence>
<protein>
    <submittedName>
        <fullName evidence="1">DUF4440 domain-containing protein</fullName>
    </submittedName>
</protein>
<gene>
    <name evidence="1" type="ORF">EKO23_00870</name>
</gene>
<dbReference type="EMBL" id="SDKM01000001">
    <property type="protein sequence ID" value="RYP89014.1"/>
    <property type="molecule type" value="Genomic_DNA"/>
</dbReference>